<keyword evidence="6 7" id="KW-0472">Membrane</keyword>
<evidence type="ECO:0000313" key="8">
    <source>
        <dbReference type="EMBL" id="QAT81806.1"/>
    </source>
</evidence>
<dbReference type="Pfam" id="PF01899">
    <property type="entry name" value="MNHE"/>
    <property type="match status" value="1"/>
</dbReference>
<dbReference type="EMBL" id="CP034669">
    <property type="protein sequence ID" value="QAT81806.1"/>
    <property type="molecule type" value="Genomic_DNA"/>
</dbReference>
<gene>
    <name evidence="8" type="ORF">EJ065_0197</name>
</gene>
<dbReference type="Proteomes" id="UP000288758">
    <property type="component" value="Chromosome"/>
</dbReference>
<evidence type="ECO:0000313" key="9">
    <source>
        <dbReference type="Proteomes" id="UP000288758"/>
    </source>
</evidence>
<dbReference type="AlphaFoldDB" id="A0A410RIY8"/>
<evidence type="ECO:0000256" key="6">
    <source>
        <dbReference type="ARBA" id="ARBA00023136"/>
    </source>
</evidence>
<feature type="transmembrane region" description="Helical" evidence="7">
    <location>
        <begin position="55"/>
        <end position="75"/>
    </location>
</feature>
<evidence type="ECO:0000256" key="5">
    <source>
        <dbReference type="ARBA" id="ARBA00022989"/>
    </source>
</evidence>
<evidence type="ECO:0000256" key="7">
    <source>
        <dbReference type="SAM" id="Phobius"/>
    </source>
</evidence>
<evidence type="ECO:0000256" key="4">
    <source>
        <dbReference type="ARBA" id="ARBA00022692"/>
    </source>
</evidence>
<dbReference type="GO" id="GO:0005886">
    <property type="term" value="C:plasma membrane"/>
    <property type="evidence" value="ECO:0007669"/>
    <property type="project" value="UniProtKB-SubCell"/>
</dbReference>
<dbReference type="PANTHER" id="PTHR34584">
    <property type="entry name" value="NA(+)/H(+) ANTIPORTER SUBUNIT E1"/>
    <property type="match status" value="1"/>
</dbReference>
<comment type="similarity">
    <text evidence="2">Belongs to the CPA3 antiporters (TC 2.A.63) subunit E family.</text>
</comment>
<comment type="subcellular location">
    <subcellularLocation>
        <location evidence="1">Cell membrane</location>
        <topology evidence="1">Multi-pass membrane protein</topology>
    </subcellularLocation>
</comment>
<evidence type="ECO:0000256" key="1">
    <source>
        <dbReference type="ARBA" id="ARBA00004651"/>
    </source>
</evidence>
<keyword evidence="5 7" id="KW-1133">Transmembrane helix</keyword>
<reference evidence="8 9" key="1">
    <citation type="submission" date="2018-12" db="EMBL/GenBank/DDBJ databases">
        <title>Complete Genome Sequence of the Corallopyronin A producing Myxobacterium Corallococcus coralloides B035.</title>
        <authorList>
            <person name="Bouhired S.M."/>
            <person name="Rupp O."/>
            <person name="Blom J."/>
            <person name="Schaeberle T.F."/>
            <person name="Kehraus S."/>
            <person name="Schiefer A."/>
            <person name="Pfarr K."/>
            <person name="Goesmann A."/>
            <person name="Hoerauf A."/>
            <person name="Koenig G.M."/>
        </authorList>
    </citation>
    <scope>NUCLEOTIDE SEQUENCE [LARGE SCALE GENOMIC DNA]</scope>
    <source>
        <strain evidence="8 9">B035</strain>
    </source>
</reference>
<accession>A0A410RIY8</accession>
<dbReference type="GO" id="GO:0008324">
    <property type="term" value="F:monoatomic cation transmembrane transporter activity"/>
    <property type="evidence" value="ECO:0007669"/>
    <property type="project" value="InterPro"/>
</dbReference>
<keyword evidence="3" id="KW-1003">Cell membrane</keyword>
<feature type="transmembrane region" description="Helical" evidence="7">
    <location>
        <begin position="25"/>
        <end position="43"/>
    </location>
</feature>
<keyword evidence="4 7" id="KW-0812">Transmembrane</keyword>
<dbReference type="RefSeq" id="WP_128794251.1">
    <property type="nucleotide sequence ID" value="NZ_CP034669.1"/>
</dbReference>
<sequence length="156" mass="17365">MKTLLGNVALALGWAAFTGFKVRNLFVGFVLGYLILWASPTVAAHNPYFSRVRQLLGFVLFFLKELAVATLRISYDVLTPTHRMTPAVIGIPLDARTSGEITFLALVVSLTPGTLALDVSSDRRVLYIHAMYAEDPDAVRSDIKRGFERRILELLR</sequence>
<name>A0A410RIY8_CORCK</name>
<protein>
    <submittedName>
        <fullName evidence="8">Cation antiporter</fullName>
    </submittedName>
</protein>
<organism evidence="8 9">
    <name type="scientific">Corallococcus coralloides</name>
    <name type="common">Myxococcus coralloides</name>
    <dbReference type="NCBI Taxonomy" id="184914"/>
    <lineage>
        <taxon>Bacteria</taxon>
        <taxon>Pseudomonadati</taxon>
        <taxon>Myxococcota</taxon>
        <taxon>Myxococcia</taxon>
        <taxon>Myxococcales</taxon>
        <taxon>Cystobacterineae</taxon>
        <taxon>Myxococcaceae</taxon>
        <taxon>Corallococcus</taxon>
    </lineage>
</organism>
<evidence type="ECO:0000256" key="2">
    <source>
        <dbReference type="ARBA" id="ARBA00006228"/>
    </source>
</evidence>
<proteinExistence type="inferred from homology"/>
<dbReference type="PANTHER" id="PTHR34584:SF1">
    <property type="entry name" value="NA(+)_H(+) ANTIPORTER SUBUNIT E1"/>
    <property type="match status" value="1"/>
</dbReference>
<evidence type="ECO:0000256" key="3">
    <source>
        <dbReference type="ARBA" id="ARBA00022475"/>
    </source>
</evidence>
<dbReference type="InterPro" id="IPR002758">
    <property type="entry name" value="Cation_antiport_E"/>
</dbReference>
<dbReference type="PIRSF" id="PIRSF019239">
    <property type="entry name" value="MrpE"/>
    <property type="match status" value="1"/>
</dbReference>